<dbReference type="RefSeq" id="WP_020950886.1">
    <property type="nucleotide sequence ID" value="NC_022041.1"/>
</dbReference>
<keyword evidence="1" id="KW-0969">Cilium</keyword>
<keyword evidence="1" id="KW-0966">Cell projection</keyword>
<dbReference type="KEGG" id="pami:JCM7686_2169"/>
<dbReference type="OrthoDB" id="7824597at2"/>
<protein>
    <submittedName>
        <fullName evidence="1">Flagellar basal-body rod protein FlgF</fullName>
    </submittedName>
</protein>
<dbReference type="Pfam" id="PF06748">
    <property type="entry name" value="DUF1217"/>
    <property type="match status" value="1"/>
</dbReference>
<dbReference type="SUPFAM" id="SSF158837">
    <property type="entry name" value="AGR C 984p-like"/>
    <property type="match status" value="1"/>
</dbReference>
<dbReference type="HOGENOM" id="CLU_074035_0_0_5"/>
<evidence type="ECO:0000313" key="1">
    <source>
        <dbReference type="EMBL" id="AGT09248.1"/>
    </source>
</evidence>
<dbReference type="InterPro" id="IPR023157">
    <property type="entry name" value="AGR-C-984p-like_sf"/>
</dbReference>
<dbReference type="InterPro" id="IPR010626">
    <property type="entry name" value="DUF1217"/>
</dbReference>
<dbReference type="AlphaFoldDB" id="S5YCR8"/>
<organism evidence="1 2">
    <name type="scientific">Paracoccus aminophilus JCM 7686</name>
    <dbReference type="NCBI Taxonomy" id="1367847"/>
    <lineage>
        <taxon>Bacteria</taxon>
        <taxon>Pseudomonadati</taxon>
        <taxon>Pseudomonadota</taxon>
        <taxon>Alphaproteobacteria</taxon>
        <taxon>Rhodobacterales</taxon>
        <taxon>Paracoccaceae</taxon>
        <taxon>Paracoccus</taxon>
    </lineage>
</organism>
<evidence type="ECO:0000313" key="2">
    <source>
        <dbReference type="Proteomes" id="UP000015480"/>
    </source>
</evidence>
<sequence length="263" mass="29670">MSFSPFIGSGAYLGWSILNRNLSAQKGRLSNSPDTLREQLYFSEKSKKTNNIDDLLSDYRMLRFALTSFGLEGDISNKAFIKKVMTSDLNDNRSFANRLGDKRYAELAKELSGLSRNEGISLEVRNQISNRYVDKKFETLVGEQDNNLRLALSGRAEISLIASSTSSESTKWYLTLASKPLKEILLGAFGFDKSFGKLPLDRQISDLKVKMQKTFGCSNIEIFKDGDNIEKLMKNFLLRRQLEEVKSGISDPYATALSILSRR</sequence>
<name>S5YCR8_PARAH</name>
<dbReference type="Gene3D" id="1.10.3700.10">
    <property type="entry name" value="AGR C 984p-like"/>
    <property type="match status" value="1"/>
</dbReference>
<keyword evidence="2" id="KW-1185">Reference proteome</keyword>
<reference evidence="1 2" key="1">
    <citation type="journal article" date="2014" name="BMC Genomics">
        <title>Architecture and functions of a multipartite genome of the methylotrophic bacterium Paracoccus aminophilus JCM 7686, containing primary and secondary chromids.</title>
        <authorList>
            <person name="Dziewit L."/>
            <person name="Czarnecki J."/>
            <person name="Wibberg D."/>
            <person name="Radlinska M."/>
            <person name="Mrozek P."/>
            <person name="Szymczak M."/>
            <person name="Schluter A."/>
            <person name="Puhler A."/>
            <person name="Bartosik D."/>
        </authorList>
    </citation>
    <scope>NUCLEOTIDE SEQUENCE [LARGE SCALE GENOMIC DNA]</scope>
    <source>
        <strain evidence="1">JCM 7686</strain>
    </source>
</reference>
<dbReference type="Proteomes" id="UP000015480">
    <property type="component" value="Chromosome"/>
</dbReference>
<dbReference type="EMBL" id="CP006650">
    <property type="protein sequence ID" value="AGT09248.1"/>
    <property type="molecule type" value="Genomic_DNA"/>
</dbReference>
<dbReference type="STRING" id="1367847.JCM7686_2169"/>
<proteinExistence type="predicted"/>
<keyword evidence="1" id="KW-0282">Flagellum</keyword>
<accession>S5YCR8</accession>
<dbReference type="eggNOG" id="ENOG502ZBJH">
    <property type="taxonomic scope" value="Bacteria"/>
</dbReference>
<gene>
    <name evidence="1" type="ORF">JCM7686_2169</name>
</gene>